<dbReference type="Pfam" id="PF00512">
    <property type="entry name" value="HisKA"/>
    <property type="match status" value="1"/>
</dbReference>
<evidence type="ECO:0000259" key="14">
    <source>
        <dbReference type="PROSITE" id="PS50885"/>
    </source>
</evidence>
<dbReference type="CDD" id="cd00082">
    <property type="entry name" value="HisKA"/>
    <property type="match status" value="1"/>
</dbReference>
<evidence type="ECO:0000256" key="12">
    <source>
        <dbReference type="SAM" id="SignalP"/>
    </source>
</evidence>
<keyword evidence="8 11" id="KW-1133">Transmembrane helix</keyword>
<dbReference type="SUPFAM" id="SSF158472">
    <property type="entry name" value="HAMP domain-like"/>
    <property type="match status" value="1"/>
</dbReference>
<feature type="transmembrane region" description="Helical" evidence="11">
    <location>
        <begin position="179"/>
        <end position="198"/>
    </location>
</feature>
<dbReference type="Proteomes" id="UP001597419">
    <property type="component" value="Unassembled WGS sequence"/>
</dbReference>
<gene>
    <name evidence="15" type="ORF">ACFSYJ_42560</name>
</gene>
<dbReference type="EMBL" id="JBHUKU010000030">
    <property type="protein sequence ID" value="MFD2465364.1"/>
    <property type="molecule type" value="Genomic_DNA"/>
</dbReference>
<evidence type="ECO:0000256" key="7">
    <source>
        <dbReference type="ARBA" id="ARBA00022777"/>
    </source>
</evidence>
<dbReference type="GO" id="GO:0016301">
    <property type="term" value="F:kinase activity"/>
    <property type="evidence" value="ECO:0007669"/>
    <property type="project" value="UniProtKB-KW"/>
</dbReference>
<name>A0ABW5GXA5_9PSEU</name>
<keyword evidence="12" id="KW-0732">Signal</keyword>
<dbReference type="PANTHER" id="PTHR45436:SF5">
    <property type="entry name" value="SENSOR HISTIDINE KINASE TRCS"/>
    <property type="match status" value="1"/>
</dbReference>
<keyword evidence="7 15" id="KW-0418">Kinase</keyword>
<organism evidence="15 16">
    <name type="scientific">Amycolatopsis samaneae</name>
    <dbReference type="NCBI Taxonomy" id="664691"/>
    <lineage>
        <taxon>Bacteria</taxon>
        <taxon>Bacillati</taxon>
        <taxon>Actinomycetota</taxon>
        <taxon>Actinomycetes</taxon>
        <taxon>Pseudonocardiales</taxon>
        <taxon>Pseudonocardiaceae</taxon>
        <taxon>Amycolatopsis</taxon>
    </lineage>
</organism>
<dbReference type="Gene3D" id="6.10.340.10">
    <property type="match status" value="1"/>
</dbReference>
<keyword evidence="4" id="KW-0597">Phosphoprotein</keyword>
<evidence type="ECO:0000256" key="2">
    <source>
        <dbReference type="ARBA" id="ARBA00004236"/>
    </source>
</evidence>
<dbReference type="InterPro" id="IPR004358">
    <property type="entry name" value="Sig_transdc_His_kin-like_C"/>
</dbReference>
<protein>
    <recommendedName>
        <fullName evidence="3">histidine kinase</fullName>
        <ecNumber evidence="3">2.7.13.3</ecNumber>
    </recommendedName>
</protein>
<feature type="domain" description="HAMP" evidence="14">
    <location>
        <begin position="199"/>
        <end position="252"/>
    </location>
</feature>
<reference evidence="16" key="1">
    <citation type="journal article" date="2019" name="Int. J. Syst. Evol. Microbiol.">
        <title>The Global Catalogue of Microorganisms (GCM) 10K type strain sequencing project: providing services to taxonomists for standard genome sequencing and annotation.</title>
        <authorList>
            <consortium name="The Broad Institute Genomics Platform"/>
            <consortium name="The Broad Institute Genome Sequencing Center for Infectious Disease"/>
            <person name="Wu L."/>
            <person name="Ma J."/>
        </authorList>
    </citation>
    <scope>NUCLEOTIDE SEQUENCE [LARGE SCALE GENOMIC DNA]</scope>
    <source>
        <strain evidence="16">CGMCC 4.7643</strain>
    </source>
</reference>
<evidence type="ECO:0000256" key="9">
    <source>
        <dbReference type="ARBA" id="ARBA00023012"/>
    </source>
</evidence>
<dbReference type="Gene3D" id="3.30.565.10">
    <property type="entry name" value="Histidine kinase-like ATPase, C-terminal domain"/>
    <property type="match status" value="1"/>
</dbReference>
<evidence type="ECO:0000256" key="11">
    <source>
        <dbReference type="SAM" id="Phobius"/>
    </source>
</evidence>
<dbReference type="PANTHER" id="PTHR45436">
    <property type="entry name" value="SENSOR HISTIDINE KINASE YKOH"/>
    <property type="match status" value="1"/>
</dbReference>
<dbReference type="InterPro" id="IPR003660">
    <property type="entry name" value="HAMP_dom"/>
</dbReference>
<keyword evidence="9" id="KW-0902">Two-component regulatory system</keyword>
<feature type="chain" id="PRO_5046873500" description="histidine kinase" evidence="12">
    <location>
        <begin position="29"/>
        <end position="474"/>
    </location>
</feature>
<evidence type="ECO:0000256" key="6">
    <source>
        <dbReference type="ARBA" id="ARBA00022692"/>
    </source>
</evidence>
<dbReference type="PRINTS" id="PR00344">
    <property type="entry name" value="BCTRLSENSOR"/>
</dbReference>
<evidence type="ECO:0000256" key="3">
    <source>
        <dbReference type="ARBA" id="ARBA00012438"/>
    </source>
</evidence>
<dbReference type="SUPFAM" id="SSF55874">
    <property type="entry name" value="ATPase domain of HSP90 chaperone/DNA topoisomerase II/histidine kinase"/>
    <property type="match status" value="1"/>
</dbReference>
<dbReference type="InterPro" id="IPR005467">
    <property type="entry name" value="His_kinase_dom"/>
</dbReference>
<comment type="catalytic activity">
    <reaction evidence="1">
        <text>ATP + protein L-histidine = ADP + protein N-phospho-L-histidine.</text>
        <dbReference type="EC" id="2.7.13.3"/>
    </reaction>
</comment>
<dbReference type="InterPro" id="IPR003594">
    <property type="entry name" value="HATPase_dom"/>
</dbReference>
<dbReference type="Gene3D" id="1.10.287.130">
    <property type="match status" value="1"/>
</dbReference>
<evidence type="ECO:0000256" key="8">
    <source>
        <dbReference type="ARBA" id="ARBA00022989"/>
    </source>
</evidence>
<evidence type="ECO:0000256" key="10">
    <source>
        <dbReference type="ARBA" id="ARBA00023136"/>
    </source>
</evidence>
<dbReference type="Pfam" id="PF00672">
    <property type="entry name" value="HAMP"/>
    <property type="match status" value="1"/>
</dbReference>
<evidence type="ECO:0000256" key="5">
    <source>
        <dbReference type="ARBA" id="ARBA00022679"/>
    </source>
</evidence>
<sequence length="474" mass="50775">MPRFLRSTRFRIALVAFASSAVALSAVAVGFVVQAQARLESGAAQLADARAAAIVQLLNTGTRPEDLPGLVRDSLYEVTDRSWHRLASCPGFYPHEGSLLPVSDLHPDVGYTRNLPVYGVDMVTSTGCSRVLGVTPEGLTGIPLHAILHFSGDGKYAVFGAARVDEDEQRAVDSARTGLLVGVPLVSLLIGLIAWLAVHRSLRPVEAIRAEVAEISAHDLGRRVPAPRSGDELARLAVTMNTMLERLDTAVARQGRFTADASHELRTPLSSLRTQLEVLLAHPDSFDWRTSCENALLDVTRLQDLVADLVLLGKLDNAAPPPFAPVALSEVVTTCLDGREIRDGVTITTEYEGTPIVRGHRARLVRLVRNLLDNAERHAAGHIAVTVSTVDAEGVLTVTDDGPGIPADEREHVFDRFVRLDEARDRDTGGSGLGLAIAAEIAHTHHGTIEVAPGEGGARLVVRLPALDRPPGTD</sequence>
<dbReference type="InterPro" id="IPR050428">
    <property type="entry name" value="TCS_sensor_his_kinase"/>
</dbReference>
<dbReference type="PROSITE" id="PS50885">
    <property type="entry name" value="HAMP"/>
    <property type="match status" value="1"/>
</dbReference>
<dbReference type="SMART" id="SM00387">
    <property type="entry name" value="HATPase_c"/>
    <property type="match status" value="1"/>
</dbReference>
<dbReference type="SUPFAM" id="SSF47384">
    <property type="entry name" value="Homodimeric domain of signal transducing histidine kinase"/>
    <property type="match status" value="1"/>
</dbReference>
<dbReference type="SMART" id="SM00388">
    <property type="entry name" value="HisKA"/>
    <property type="match status" value="1"/>
</dbReference>
<dbReference type="CDD" id="cd06225">
    <property type="entry name" value="HAMP"/>
    <property type="match status" value="1"/>
</dbReference>
<accession>A0ABW5GXA5</accession>
<proteinExistence type="predicted"/>
<comment type="subcellular location">
    <subcellularLocation>
        <location evidence="2">Cell membrane</location>
    </subcellularLocation>
</comment>
<keyword evidence="16" id="KW-1185">Reference proteome</keyword>
<feature type="signal peptide" evidence="12">
    <location>
        <begin position="1"/>
        <end position="28"/>
    </location>
</feature>
<dbReference type="SMART" id="SM00304">
    <property type="entry name" value="HAMP"/>
    <property type="match status" value="1"/>
</dbReference>
<dbReference type="PROSITE" id="PS50109">
    <property type="entry name" value="HIS_KIN"/>
    <property type="match status" value="1"/>
</dbReference>
<dbReference type="InterPro" id="IPR036097">
    <property type="entry name" value="HisK_dim/P_sf"/>
</dbReference>
<evidence type="ECO:0000313" key="16">
    <source>
        <dbReference type="Proteomes" id="UP001597419"/>
    </source>
</evidence>
<evidence type="ECO:0000313" key="15">
    <source>
        <dbReference type="EMBL" id="MFD2465364.1"/>
    </source>
</evidence>
<comment type="caution">
    <text evidence="15">The sequence shown here is derived from an EMBL/GenBank/DDBJ whole genome shotgun (WGS) entry which is preliminary data.</text>
</comment>
<dbReference type="Pfam" id="PF02518">
    <property type="entry name" value="HATPase_c"/>
    <property type="match status" value="1"/>
</dbReference>
<evidence type="ECO:0000256" key="4">
    <source>
        <dbReference type="ARBA" id="ARBA00022553"/>
    </source>
</evidence>
<dbReference type="EC" id="2.7.13.3" evidence="3"/>
<keyword evidence="6 11" id="KW-0812">Transmembrane</keyword>
<evidence type="ECO:0000256" key="1">
    <source>
        <dbReference type="ARBA" id="ARBA00000085"/>
    </source>
</evidence>
<keyword evidence="5" id="KW-0808">Transferase</keyword>
<feature type="domain" description="Histidine kinase" evidence="13">
    <location>
        <begin position="260"/>
        <end position="468"/>
    </location>
</feature>
<keyword evidence="10 11" id="KW-0472">Membrane</keyword>
<dbReference type="InterPro" id="IPR036890">
    <property type="entry name" value="HATPase_C_sf"/>
</dbReference>
<evidence type="ECO:0000259" key="13">
    <source>
        <dbReference type="PROSITE" id="PS50109"/>
    </source>
</evidence>
<dbReference type="RefSeq" id="WP_345407833.1">
    <property type="nucleotide sequence ID" value="NZ_BAABHG010000024.1"/>
</dbReference>
<dbReference type="InterPro" id="IPR003661">
    <property type="entry name" value="HisK_dim/P_dom"/>
</dbReference>
<dbReference type="CDD" id="cd00075">
    <property type="entry name" value="HATPase"/>
    <property type="match status" value="1"/>
</dbReference>